<dbReference type="AlphaFoldDB" id="A0A4R6U7K2"/>
<feature type="region of interest" description="Disordered" evidence="1">
    <location>
        <begin position="567"/>
        <end position="599"/>
    </location>
</feature>
<keyword evidence="2" id="KW-0472">Membrane</keyword>
<name>A0A4R6U7K2_9BACI</name>
<sequence length="599" mass="67540">MFAWIVLGALTCLNLNVVTWRNALKVKKKSFFVMQVTRYVIGLIISFFLVYVLLIDRTMTGFITTFGYVIAINLLLTSVGEAYTKEGKRRKGKGTRSGLVGTVLLLGLLFMNFVYPWMHVKDLAALGGIKQSDEQIASVTEEAVRSVPYSYARYKSEIVFGNIENYSYYELGESSVQKIDGELFWVSPIEYANLWRWWSADSSPGYIMVSAEDPNAEAQLVDDHQMTYVPSAFFGENLERHVRQAYPEAILIDQSFEPNDEGKPFYAYSYASYSHYRSAPEAEGVILVDAITGEMQQYALGEQPEFVDNALHYKLALDYAKWYGKYRNGFWNSIFAKKGVHEPTSDEEMIGVLGENGELFWMIDHMRPNQDSNTMVGFSMVNTSTGEFVYYTGSAGLLNAKGAEEVVNKSFQREQWIGQQPVLYSVFDNYTWVIPVVDGNGLMREIALVHAETGKVAHGTSRKEAFDRYRQMLAQDLGQDDYLPSDVLEEETVEGEVYRISSTFSSTLIQMLVQGETRVIEIDVSKVPEAVFIQEGDVVRVKAIDTADNILSVTELTNVTVESEFGTVDEFTIDPENGSETEGETETETPSQENEDPTE</sequence>
<dbReference type="OrthoDB" id="3169575at2"/>
<comment type="caution">
    <text evidence="3">The sequence shown here is derived from an EMBL/GenBank/DDBJ whole genome shotgun (WGS) entry which is preliminary data.</text>
</comment>
<evidence type="ECO:0000313" key="4">
    <source>
        <dbReference type="Proteomes" id="UP000295632"/>
    </source>
</evidence>
<feature type="transmembrane region" description="Helical" evidence="2">
    <location>
        <begin position="99"/>
        <end position="118"/>
    </location>
</feature>
<keyword evidence="2" id="KW-0812">Transmembrane</keyword>
<protein>
    <recommendedName>
        <fullName evidence="5">CvpA family protein</fullName>
    </recommendedName>
</protein>
<feature type="transmembrane region" description="Helical" evidence="2">
    <location>
        <begin position="61"/>
        <end position="79"/>
    </location>
</feature>
<dbReference type="RefSeq" id="WP_133580076.1">
    <property type="nucleotide sequence ID" value="NZ_SNYJ01000005.1"/>
</dbReference>
<organism evidence="3 4">
    <name type="scientific">Aureibacillus halotolerans</name>
    <dbReference type="NCBI Taxonomy" id="1508390"/>
    <lineage>
        <taxon>Bacteria</taxon>
        <taxon>Bacillati</taxon>
        <taxon>Bacillota</taxon>
        <taxon>Bacilli</taxon>
        <taxon>Bacillales</taxon>
        <taxon>Bacillaceae</taxon>
        <taxon>Aureibacillus</taxon>
    </lineage>
</organism>
<keyword evidence="4" id="KW-1185">Reference proteome</keyword>
<evidence type="ECO:0000256" key="2">
    <source>
        <dbReference type="SAM" id="Phobius"/>
    </source>
</evidence>
<accession>A0A4R6U7K2</accession>
<evidence type="ECO:0000256" key="1">
    <source>
        <dbReference type="SAM" id="MobiDB-lite"/>
    </source>
</evidence>
<dbReference type="Proteomes" id="UP000295632">
    <property type="component" value="Unassembled WGS sequence"/>
</dbReference>
<proteinExistence type="predicted"/>
<dbReference type="EMBL" id="SNYJ01000005">
    <property type="protein sequence ID" value="TDQ40893.1"/>
    <property type="molecule type" value="Genomic_DNA"/>
</dbReference>
<feature type="transmembrane region" description="Helical" evidence="2">
    <location>
        <begin position="6"/>
        <end position="24"/>
    </location>
</feature>
<evidence type="ECO:0008006" key="5">
    <source>
        <dbReference type="Google" id="ProtNLM"/>
    </source>
</evidence>
<feature type="compositionally biased region" description="Acidic residues" evidence="1">
    <location>
        <begin position="571"/>
        <end position="599"/>
    </location>
</feature>
<feature type="transmembrane region" description="Helical" evidence="2">
    <location>
        <begin position="36"/>
        <end position="55"/>
    </location>
</feature>
<evidence type="ECO:0000313" key="3">
    <source>
        <dbReference type="EMBL" id="TDQ40893.1"/>
    </source>
</evidence>
<gene>
    <name evidence="3" type="ORF">EV213_105239</name>
</gene>
<keyword evidence="2" id="KW-1133">Transmembrane helix</keyword>
<reference evidence="3 4" key="1">
    <citation type="submission" date="2019-03" db="EMBL/GenBank/DDBJ databases">
        <title>Genomic Encyclopedia of Type Strains, Phase IV (KMG-IV): sequencing the most valuable type-strain genomes for metagenomic binning, comparative biology and taxonomic classification.</title>
        <authorList>
            <person name="Goeker M."/>
        </authorList>
    </citation>
    <scope>NUCLEOTIDE SEQUENCE [LARGE SCALE GENOMIC DNA]</scope>
    <source>
        <strain evidence="3 4">DSM 28697</strain>
    </source>
</reference>